<reference evidence="2 3" key="1">
    <citation type="submission" date="2019-02" db="EMBL/GenBank/DDBJ databases">
        <title>Genomic Encyclopedia of Type Strains, Phase IV (KMG-IV): sequencing the most valuable type-strain genomes for metagenomic binning, comparative biology and taxonomic classification.</title>
        <authorList>
            <person name="Goeker M."/>
        </authorList>
    </citation>
    <scope>NUCLEOTIDE SEQUENCE [LARGE SCALE GENOMIC DNA]</scope>
    <source>
        <strain evidence="2 3">DSM 18116</strain>
    </source>
</reference>
<dbReference type="InterPro" id="IPR000182">
    <property type="entry name" value="GNAT_dom"/>
</dbReference>
<proteinExistence type="predicted"/>
<dbReference type="GO" id="GO:0016747">
    <property type="term" value="F:acyltransferase activity, transferring groups other than amino-acyl groups"/>
    <property type="evidence" value="ECO:0007669"/>
    <property type="project" value="InterPro"/>
</dbReference>
<keyword evidence="3" id="KW-1185">Reference proteome</keyword>
<dbReference type="CDD" id="cd04301">
    <property type="entry name" value="NAT_SF"/>
    <property type="match status" value="1"/>
</dbReference>
<dbReference type="PROSITE" id="PS51186">
    <property type="entry name" value="GNAT"/>
    <property type="match status" value="1"/>
</dbReference>
<keyword evidence="2" id="KW-0689">Ribosomal protein</keyword>
<protein>
    <submittedName>
        <fullName evidence="2">Ribosomal protein S18 acetylase RimI-like enzyme</fullName>
    </submittedName>
</protein>
<dbReference type="GO" id="GO:0005840">
    <property type="term" value="C:ribosome"/>
    <property type="evidence" value="ECO:0007669"/>
    <property type="project" value="UniProtKB-KW"/>
</dbReference>
<dbReference type="InterPro" id="IPR016181">
    <property type="entry name" value="Acyl_CoA_acyltransferase"/>
</dbReference>
<dbReference type="AlphaFoldDB" id="A0A4Q7MSV9"/>
<sequence>MQPYPLVIRTAGVDDILLLCSIARQTFLDAFDKLNDPEDNHSFINEHFTTDKIRESLLTPGVIYLLAFVKQQPVGYAKLSNHEIPSAFKKATPIKMEKLYFLKSFTGKGLGEKLFRYCTQWASLHGYSHIWLFVWDRNLPALRFYDRLGFTPFGQDVQIVGSDVQIAIMMQKKI</sequence>
<dbReference type="SUPFAM" id="SSF55729">
    <property type="entry name" value="Acyl-CoA N-acyltransferases (Nat)"/>
    <property type="match status" value="1"/>
</dbReference>
<dbReference type="RefSeq" id="WP_130542378.1">
    <property type="nucleotide sequence ID" value="NZ_CP042431.1"/>
</dbReference>
<organism evidence="2 3">
    <name type="scientific">Pseudobacter ginsenosidimutans</name>
    <dbReference type="NCBI Taxonomy" id="661488"/>
    <lineage>
        <taxon>Bacteria</taxon>
        <taxon>Pseudomonadati</taxon>
        <taxon>Bacteroidota</taxon>
        <taxon>Chitinophagia</taxon>
        <taxon>Chitinophagales</taxon>
        <taxon>Chitinophagaceae</taxon>
        <taxon>Pseudobacter</taxon>
    </lineage>
</organism>
<evidence type="ECO:0000313" key="3">
    <source>
        <dbReference type="Proteomes" id="UP000293874"/>
    </source>
</evidence>
<name>A0A4Q7MSV9_9BACT</name>
<gene>
    <name evidence="2" type="ORF">EV199_3825</name>
</gene>
<feature type="domain" description="N-acetyltransferase" evidence="1">
    <location>
        <begin position="6"/>
        <end position="174"/>
    </location>
</feature>
<accession>A0A4Q7MSV9</accession>
<evidence type="ECO:0000313" key="2">
    <source>
        <dbReference type="EMBL" id="RZS71912.1"/>
    </source>
</evidence>
<dbReference type="Gene3D" id="3.40.630.30">
    <property type="match status" value="1"/>
</dbReference>
<dbReference type="EMBL" id="SGXA01000002">
    <property type="protein sequence ID" value="RZS71912.1"/>
    <property type="molecule type" value="Genomic_DNA"/>
</dbReference>
<dbReference type="OrthoDB" id="7205533at2"/>
<dbReference type="Pfam" id="PF00583">
    <property type="entry name" value="Acetyltransf_1"/>
    <property type="match status" value="1"/>
</dbReference>
<comment type="caution">
    <text evidence="2">The sequence shown here is derived from an EMBL/GenBank/DDBJ whole genome shotgun (WGS) entry which is preliminary data.</text>
</comment>
<evidence type="ECO:0000259" key="1">
    <source>
        <dbReference type="PROSITE" id="PS51186"/>
    </source>
</evidence>
<dbReference type="Proteomes" id="UP000293874">
    <property type="component" value="Unassembled WGS sequence"/>
</dbReference>
<keyword evidence="2" id="KW-0687">Ribonucleoprotein</keyword>